<dbReference type="EMBL" id="JAPMOS010000050">
    <property type="protein sequence ID" value="KAJ4457272.1"/>
    <property type="molecule type" value="Genomic_DNA"/>
</dbReference>
<dbReference type="Proteomes" id="UP001141327">
    <property type="component" value="Unassembled WGS sequence"/>
</dbReference>
<name>A0ABQ8UDB4_9EUKA</name>
<comment type="caution">
    <text evidence="1">The sequence shown here is derived from an EMBL/GenBank/DDBJ whole genome shotgun (WGS) entry which is preliminary data.</text>
</comment>
<evidence type="ECO:0000313" key="2">
    <source>
        <dbReference type="Proteomes" id="UP001141327"/>
    </source>
</evidence>
<reference evidence="1" key="1">
    <citation type="journal article" date="2022" name="bioRxiv">
        <title>Genomics of Preaxostyla Flagellates Illuminates Evolutionary Transitions and the Path Towards Mitochondrial Loss.</title>
        <authorList>
            <person name="Novak L.V.F."/>
            <person name="Treitli S.C."/>
            <person name="Pyrih J."/>
            <person name="Halakuc P."/>
            <person name="Pipaliya S.V."/>
            <person name="Vacek V."/>
            <person name="Brzon O."/>
            <person name="Soukal P."/>
            <person name="Eme L."/>
            <person name="Dacks J.B."/>
            <person name="Karnkowska A."/>
            <person name="Elias M."/>
            <person name="Hampl V."/>
        </authorList>
    </citation>
    <scope>NUCLEOTIDE SEQUENCE</scope>
    <source>
        <strain evidence="1">RCP-MX</strain>
    </source>
</reference>
<organism evidence="1 2">
    <name type="scientific">Paratrimastix pyriformis</name>
    <dbReference type="NCBI Taxonomy" id="342808"/>
    <lineage>
        <taxon>Eukaryota</taxon>
        <taxon>Metamonada</taxon>
        <taxon>Preaxostyla</taxon>
        <taxon>Paratrimastigidae</taxon>
        <taxon>Paratrimastix</taxon>
    </lineage>
</organism>
<proteinExistence type="predicted"/>
<keyword evidence="2" id="KW-1185">Reference proteome</keyword>
<accession>A0ABQ8UDB4</accession>
<gene>
    <name evidence="1" type="ORF">PAPYR_7277</name>
</gene>
<protein>
    <submittedName>
        <fullName evidence="1">Uncharacterized protein</fullName>
    </submittedName>
</protein>
<evidence type="ECO:0000313" key="1">
    <source>
        <dbReference type="EMBL" id="KAJ4457272.1"/>
    </source>
</evidence>
<sequence length="81" mass="9067">MHAAYNMVQLSCGTKVPPTPSWWPAGSTQARTVHGCDRGQILDPRAPYEHRQHHCALGSARKRIRRHFRLSEGLCGCLISC</sequence>